<protein>
    <submittedName>
        <fullName evidence="1">Uncharacterized protein</fullName>
    </submittedName>
</protein>
<evidence type="ECO:0000313" key="2">
    <source>
        <dbReference type="Proteomes" id="UP000238365"/>
    </source>
</evidence>
<gene>
    <name evidence="1" type="ORF">C2E15_11675</name>
</gene>
<accession>A0A1X1EDR2</accession>
<dbReference type="RefSeq" id="WP_104957519.1">
    <property type="nucleotide sequence ID" value="NZ_CP026377.1"/>
</dbReference>
<reference evidence="1 2" key="1">
    <citation type="submission" date="2018-01" db="EMBL/GenBank/DDBJ databases">
        <title>Complete and assembled Genome of Pantoea gaviniae DSM22758T.</title>
        <authorList>
            <person name="Stevens M.J.A."/>
            <person name="Zurfluh K."/>
            <person name="Stephan R."/>
        </authorList>
    </citation>
    <scope>NUCLEOTIDE SEQUENCE [LARGE SCALE GENOMIC DNA]</scope>
    <source>
        <strain evidence="1 2">DSM 22758</strain>
    </source>
</reference>
<dbReference type="KEGG" id="pgz:C2E15_11675"/>
<organism evidence="1 2">
    <name type="scientific">Mixta gaviniae</name>
    <dbReference type="NCBI Taxonomy" id="665914"/>
    <lineage>
        <taxon>Bacteria</taxon>
        <taxon>Pseudomonadati</taxon>
        <taxon>Pseudomonadota</taxon>
        <taxon>Gammaproteobacteria</taxon>
        <taxon>Enterobacterales</taxon>
        <taxon>Erwiniaceae</taxon>
        <taxon>Mixta</taxon>
    </lineage>
</organism>
<dbReference type="EMBL" id="CP026377">
    <property type="protein sequence ID" value="AUX93673.1"/>
    <property type="molecule type" value="Genomic_DNA"/>
</dbReference>
<dbReference type="Proteomes" id="UP000238365">
    <property type="component" value="Chromosome"/>
</dbReference>
<dbReference type="InterPro" id="IPR048188">
    <property type="entry name" value="YmfL-like"/>
</dbReference>
<dbReference type="OrthoDB" id="6956679at2"/>
<proteinExistence type="predicted"/>
<evidence type="ECO:0000313" key="1">
    <source>
        <dbReference type="EMBL" id="AUX93673.1"/>
    </source>
</evidence>
<keyword evidence="2" id="KW-1185">Reference proteome</keyword>
<name>A0A1X1EDR2_9GAMM</name>
<sequence>MVGIKETVKAMCKSDPGGRSAMAGALVMTATQFNNNLYEKNGCRFFEHHELEAMEDLPGTSLLGDYFARRRGALLVDVPKFEDMDREERFSKKMRTAAMRGYVDQIIGQALEDGAIDEMEAQEIENFHHKHLAAREEVRAILALFRKKKSLKK</sequence>
<dbReference type="AlphaFoldDB" id="A0A1X1EDR2"/>
<dbReference type="NCBIfam" id="NF041471">
    <property type="entry name" value="phage_reg_YmfL"/>
    <property type="match status" value="1"/>
</dbReference>